<dbReference type="EMBL" id="CABWIE010000019">
    <property type="protein sequence ID" value="VWL95978.1"/>
    <property type="molecule type" value="Genomic_DNA"/>
</dbReference>
<accession>A0A5K1J0X5</accession>
<dbReference type="Proteomes" id="UP000361836">
    <property type="component" value="Unassembled WGS sequence"/>
</dbReference>
<gene>
    <name evidence="1" type="ORF">KCJAJFAP_00314</name>
</gene>
<organism evidence="1 2">
    <name type="scientific">Collinsella aerofaciens</name>
    <dbReference type="NCBI Taxonomy" id="74426"/>
    <lineage>
        <taxon>Bacteria</taxon>
        <taxon>Bacillati</taxon>
        <taxon>Actinomycetota</taxon>
        <taxon>Coriobacteriia</taxon>
        <taxon>Coriobacteriales</taxon>
        <taxon>Coriobacteriaceae</taxon>
        <taxon>Collinsella</taxon>
    </lineage>
</organism>
<sequence length="294" mass="31561">MSDARSLRKQFNRMLATLLVALAAAGAVTYAWYIYNANRHITDVKMAAGTGVTFLISNEYDGEYKTNAGLSFAGLLDPVSTDNVLNGFQKVTGFTGGTTQDSLFASMFGAAEHSDYYKTSLYLATNSAATDVYLSGIDFTEQDPANPISTALRVGLVAYAPGQGDTVTGQYVFEVSSDHNLQARYNTFDGKDAGASEQDHLVLDSTRSDGTTVHFDQLTSANFCDYNEDTGVVSLKDATTKICSLPAAAKDADRSTPVRVDVYVWLEGCDPDCTNNLAATSLQSLALRFAGKRS</sequence>
<evidence type="ECO:0000313" key="1">
    <source>
        <dbReference type="EMBL" id="VWL95978.1"/>
    </source>
</evidence>
<keyword evidence="2" id="KW-1185">Reference proteome</keyword>
<dbReference type="AlphaFoldDB" id="A0A5K1J0X5"/>
<proteinExistence type="predicted"/>
<evidence type="ECO:0000313" key="2">
    <source>
        <dbReference type="Proteomes" id="UP000361836"/>
    </source>
</evidence>
<protein>
    <submittedName>
        <fullName evidence="1">Uncharacterized protein</fullName>
    </submittedName>
</protein>
<reference evidence="1 2" key="1">
    <citation type="submission" date="2019-10" db="EMBL/GenBank/DDBJ databases">
        <authorList>
            <person name="Wolf R A."/>
        </authorList>
    </citation>
    <scope>NUCLEOTIDE SEQUENCE [LARGE SCALE GENOMIC DNA]</scope>
    <source>
        <strain evidence="1">Collinsella_aerofaciens_MC2</strain>
    </source>
</reference>
<name>A0A5K1J0X5_9ACTN</name>
<dbReference type="RefSeq" id="WP_152076550.1">
    <property type="nucleotide sequence ID" value="NZ_CAAKNU010000032.1"/>
</dbReference>